<comment type="caution">
    <text evidence="1">The sequence shown here is derived from an EMBL/GenBank/DDBJ whole genome shotgun (WGS) entry which is preliminary data.</text>
</comment>
<name>A0A6H9WIX1_9MICO</name>
<evidence type="ECO:0000313" key="1">
    <source>
        <dbReference type="EMBL" id="KAB1648746.1"/>
    </source>
</evidence>
<keyword evidence="2" id="KW-1185">Reference proteome</keyword>
<sequence>MIEYVTTGRPSAAARLRRVPRPGREPLWARFASATQPGQITPTGAGVWQSPQIVLPQRWHRTKLCRSGCR</sequence>
<protein>
    <submittedName>
        <fullName evidence="1">Uncharacterized protein</fullName>
    </submittedName>
</protein>
<proteinExistence type="predicted"/>
<organism evidence="1 2">
    <name type="scientific">Pseudoclavibacter endophyticus</name>
    <dbReference type="NCBI Taxonomy" id="1778590"/>
    <lineage>
        <taxon>Bacteria</taxon>
        <taxon>Bacillati</taxon>
        <taxon>Actinomycetota</taxon>
        <taxon>Actinomycetes</taxon>
        <taxon>Micrococcales</taxon>
        <taxon>Microbacteriaceae</taxon>
        <taxon>Pseudoclavibacter</taxon>
    </lineage>
</organism>
<gene>
    <name evidence="1" type="ORF">F8O04_00070</name>
</gene>
<dbReference type="Proteomes" id="UP000431744">
    <property type="component" value="Unassembled WGS sequence"/>
</dbReference>
<dbReference type="OrthoDB" id="5074930at2"/>
<evidence type="ECO:0000313" key="2">
    <source>
        <dbReference type="Proteomes" id="UP000431744"/>
    </source>
</evidence>
<dbReference type="AlphaFoldDB" id="A0A6H9WIX1"/>
<reference evidence="1 2" key="1">
    <citation type="submission" date="2019-09" db="EMBL/GenBank/DDBJ databases">
        <title>Phylogeny of genus Pseudoclavibacter and closely related genus.</title>
        <authorList>
            <person name="Li Y."/>
        </authorList>
    </citation>
    <scope>NUCLEOTIDE SEQUENCE [LARGE SCALE GENOMIC DNA]</scope>
    <source>
        <strain evidence="1 2">EGI 60007</strain>
    </source>
</reference>
<dbReference type="EMBL" id="WBJY01000001">
    <property type="protein sequence ID" value="KAB1648746.1"/>
    <property type="molecule type" value="Genomic_DNA"/>
</dbReference>
<accession>A0A6H9WIX1</accession>